<dbReference type="InterPro" id="IPR030456">
    <property type="entry name" value="TF_fork_head_CS_2"/>
</dbReference>
<dbReference type="GO" id="GO:0000086">
    <property type="term" value="P:G2/M transition of mitotic cell cycle"/>
    <property type="evidence" value="ECO:0007669"/>
    <property type="project" value="InterPro"/>
</dbReference>
<dbReference type="InterPro" id="IPR036390">
    <property type="entry name" value="WH_DNA-bd_sf"/>
</dbReference>
<feature type="non-terminal residue" evidence="4">
    <location>
        <position position="71"/>
    </location>
</feature>
<evidence type="ECO:0000256" key="1">
    <source>
        <dbReference type="ARBA" id="ARBA00023125"/>
    </source>
</evidence>
<dbReference type="PANTHER" id="PTHR46878:SF1">
    <property type="entry name" value="FORKHEAD BOX PROTEIN M1"/>
    <property type="match status" value="1"/>
</dbReference>
<dbReference type="GO" id="GO:0003700">
    <property type="term" value="F:DNA-binding transcription factor activity"/>
    <property type="evidence" value="ECO:0007669"/>
    <property type="project" value="InterPro"/>
</dbReference>
<name>A0AAV2I8S6_LYMST</name>
<evidence type="ECO:0000256" key="2">
    <source>
        <dbReference type="PROSITE-ProRule" id="PRU00089"/>
    </source>
</evidence>
<dbReference type="CDD" id="cd00059">
    <property type="entry name" value="FH_FOX"/>
    <property type="match status" value="1"/>
</dbReference>
<dbReference type="Proteomes" id="UP001497497">
    <property type="component" value="Unassembled WGS sequence"/>
</dbReference>
<dbReference type="GO" id="GO:0005634">
    <property type="term" value="C:nucleus"/>
    <property type="evidence" value="ECO:0007669"/>
    <property type="project" value="UniProtKB-SubCell"/>
</dbReference>
<dbReference type="EMBL" id="CAXITT010000490">
    <property type="protein sequence ID" value="CAL1542538.1"/>
    <property type="molecule type" value="Genomic_DNA"/>
</dbReference>
<dbReference type="InterPro" id="IPR001766">
    <property type="entry name" value="Fork_head_dom"/>
</dbReference>
<feature type="DNA-binding region" description="Fork-head" evidence="2">
    <location>
        <begin position="1"/>
        <end position="65"/>
    </location>
</feature>
<dbReference type="GO" id="GO:0043565">
    <property type="term" value="F:sequence-specific DNA binding"/>
    <property type="evidence" value="ECO:0007669"/>
    <property type="project" value="InterPro"/>
</dbReference>
<dbReference type="AlphaFoldDB" id="A0AAV2I8S6"/>
<comment type="subcellular location">
    <subcellularLocation>
        <location evidence="2">Nucleus</location>
    </subcellularLocation>
</comment>
<sequence>MDLIKMALSDSEVGEMTLKEILKWIEDHFPYFKIRAKKSWKSSIRHNLSLHPDFIKVEDKKHAGKWKVVTD</sequence>
<dbReference type="PANTHER" id="PTHR46878">
    <property type="entry name" value="FORKHEAD BOX PROTEIN M1"/>
    <property type="match status" value="1"/>
</dbReference>
<dbReference type="InterPro" id="IPR036388">
    <property type="entry name" value="WH-like_DNA-bd_sf"/>
</dbReference>
<dbReference type="InterPro" id="IPR042839">
    <property type="entry name" value="FOXM1"/>
</dbReference>
<evidence type="ECO:0000313" key="5">
    <source>
        <dbReference type="Proteomes" id="UP001497497"/>
    </source>
</evidence>
<dbReference type="PROSITE" id="PS50039">
    <property type="entry name" value="FORK_HEAD_3"/>
    <property type="match status" value="1"/>
</dbReference>
<reference evidence="4 5" key="1">
    <citation type="submission" date="2024-04" db="EMBL/GenBank/DDBJ databases">
        <authorList>
            <consortium name="Genoscope - CEA"/>
            <person name="William W."/>
        </authorList>
    </citation>
    <scope>NUCLEOTIDE SEQUENCE [LARGE SCALE GENOMIC DNA]</scope>
</reference>
<dbReference type="SMART" id="SM00339">
    <property type="entry name" value="FH"/>
    <property type="match status" value="1"/>
</dbReference>
<dbReference type="PROSITE" id="PS00658">
    <property type="entry name" value="FORK_HEAD_2"/>
    <property type="match status" value="1"/>
</dbReference>
<keyword evidence="5" id="KW-1185">Reference proteome</keyword>
<dbReference type="PRINTS" id="PR00053">
    <property type="entry name" value="FORKHEAD"/>
</dbReference>
<gene>
    <name evidence="4" type="ORF">GSLYS_00016085001</name>
</gene>
<comment type="caution">
    <text evidence="4">The sequence shown here is derived from an EMBL/GenBank/DDBJ whole genome shotgun (WGS) entry which is preliminary data.</text>
</comment>
<dbReference type="SUPFAM" id="SSF46785">
    <property type="entry name" value="Winged helix' DNA-binding domain"/>
    <property type="match status" value="1"/>
</dbReference>
<evidence type="ECO:0000313" key="4">
    <source>
        <dbReference type="EMBL" id="CAL1542538.1"/>
    </source>
</evidence>
<protein>
    <recommendedName>
        <fullName evidence="3">Fork-head domain-containing protein</fullName>
    </recommendedName>
</protein>
<evidence type="ECO:0000259" key="3">
    <source>
        <dbReference type="PROSITE" id="PS50039"/>
    </source>
</evidence>
<keyword evidence="2" id="KW-0539">Nucleus</keyword>
<keyword evidence="1 2" id="KW-0238">DNA-binding</keyword>
<accession>A0AAV2I8S6</accession>
<organism evidence="4 5">
    <name type="scientific">Lymnaea stagnalis</name>
    <name type="common">Great pond snail</name>
    <name type="synonym">Helix stagnalis</name>
    <dbReference type="NCBI Taxonomy" id="6523"/>
    <lineage>
        <taxon>Eukaryota</taxon>
        <taxon>Metazoa</taxon>
        <taxon>Spiralia</taxon>
        <taxon>Lophotrochozoa</taxon>
        <taxon>Mollusca</taxon>
        <taxon>Gastropoda</taxon>
        <taxon>Heterobranchia</taxon>
        <taxon>Euthyneura</taxon>
        <taxon>Panpulmonata</taxon>
        <taxon>Hygrophila</taxon>
        <taxon>Lymnaeoidea</taxon>
        <taxon>Lymnaeidae</taxon>
        <taxon>Lymnaea</taxon>
    </lineage>
</organism>
<dbReference type="Pfam" id="PF00250">
    <property type="entry name" value="Forkhead"/>
    <property type="match status" value="1"/>
</dbReference>
<feature type="domain" description="Fork-head" evidence="3">
    <location>
        <begin position="1"/>
        <end position="65"/>
    </location>
</feature>
<dbReference type="Gene3D" id="1.10.10.10">
    <property type="entry name" value="Winged helix-like DNA-binding domain superfamily/Winged helix DNA-binding domain"/>
    <property type="match status" value="1"/>
</dbReference>
<proteinExistence type="predicted"/>